<dbReference type="OrthoDB" id="434723at2759"/>
<evidence type="ECO:0000256" key="1">
    <source>
        <dbReference type="SAM" id="Coils"/>
    </source>
</evidence>
<dbReference type="AlphaFoldDB" id="A0A1U7LLE2"/>
<proteinExistence type="predicted"/>
<dbReference type="EMBL" id="LXFE01001766">
    <property type="protein sequence ID" value="OLL23362.1"/>
    <property type="molecule type" value="Genomic_DNA"/>
</dbReference>
<protein>
    <submittedName>
        <fullName evidence="2">Uncharacterized protein</fullName>
    </submittedName>
</protein>
<dbReference type="Proteomes" id="UP000186594">
    <property type="component" value="Unassembled WGS sequence"/>
</dbReference>
<evidence type="ECO:0000313" key="3">
    <source>
        <dbReference type="Proteomes" id="UP000186594"/>
    </source>
</evidence>
<evidence type="ECO:0000313" key="2">
    <source>
        <dbReference type="EMBL" id="OLL23362.1"/>
    </source>
</evidence>
<dbReference type="PANTHER" id="PTHR28309:SF1">
    <property type="entry name" value="REQUIRED FOR EXCISION 1-B DOMAIN-CONTAINING PROTEIN"/>
    <property type="match status" value="1"/>
</dbReference>
<dbReference type="PANTHER" id="PTHR28309">
    <property type="entry name" value="REQUIRED FOR EXCISION 1-B DOMAIN-CONTAINING PROTEIN"/>
    <property type="match status" value="1"/>
</dbReference>
<feature type="coiled-coil region" evidence="1">
    <location>
        <begin position="101"/>
        <end position="157"/>
    </location>
</feature>
<reference evidence="2 3" key="1">
    <citation type="submission" date="2016-04" db="EMBL/GenBank/DDBJ databases">
        <title>Evolutionary innovation and constraint leading to complex multicellularity in the Ascomycota.</title>
        <authorList>
            <person name="Cisse O."/>
            <person name="Nguyen A."/>
            <person name="Hewitt D.A."/>
            <person name="Jedd G."/>
            <person name="Stajich J.E."/>
        </authorList>
    </citation>
    <scope>NUCLEOTIDE SEQUENCE [LARGE SCALE GENOMIC DNA]</scope>
    <source>
        <strain evidence="2 3">DAH-3</strain>
    </source>
</reference>
<comment type="caution">
    <text evidence="2">The sequence shown here is derived from an EMBL/GenBank/DDBJ whole genome shotgun (WGS) entry which is preliminary data.</text>
</comment>
<dbReference type="OMA" id="YLSGKCP"/>
<dbReference type="InterPro" id="IPR039491">
    <property type="entry name" value="REX1-B"/>
</dbReference>
<sequence length="175" mass="19858">MDSVVILRFLTGMVTSQNQLQSNEDNTVGPLSLLKQVVQSQSTRAELYHEYELAFEEYLDGKIQAEELSLIVGITTDGFNQVSLRINGIENALQMMDQDSIAALTRQLQEREREKLQLTVQLQIQQQGKLDGWQAELDRLEKERTVLIGKINEILMEINAEISELTMAEDMSVSV</sequence>
<keyword evidence="3" id="KW-1185">Reference proteome</keyword>
<dbReference type="Pfam" id="PF14966">
    <property type="entry name" value="DNA_repr_REX1B"/>
    <property type="match status" value="1"/>
</dbReference>
<accession>A0A1U7LLE2</accession>
<gene>
    <name evidence="2" type="ORF">NEOLI_004612</name>
</gene>
<name>A0A1U7LLE2_NEOID</name>
<organism evidence="2 3">
    <name type="scientific">Neolecta irregularis (strain DAH-3)</name>
    <dbReference type="NCBI Taxonomy" id="1198029"/>
    <lineage>
        <taxon>Eukaryota</taxon>
        <taxon>Fungi</taxon>
        <taxon>Dikarya</taxon>
        <taxon>Ascomycota</taxon>
        <taxon>Taphrinomycotina</taxon>
        <taxon>Neolectales</taxon>
        <taxon>Neolectaceae</taxon>
        <taxon>Neolecta</taxon>
    </lineage>
</organism>
<keyword evidence="1" id="KW-0175">Coiled coil</keyword>